<comment type="catalytic activity">
    <reaction evidence="9 12">
        <text>lipid IVA (E. coli) + CMP-3-deoxy-beta-D-manno-octulosonate = alpha-Kdo-(2-&gt;6)-lipid IVA (E. coli) + CMP + H(+)</text>
        <dbReference type="Rhea" id="RHEA:28066"/>
        <dbReference type="ChEBI" id="CHEBI:15378"/>
        <dbReference type="ChEBI" id="CHEBI:58603"/>
        <dbReference type="ChEBI" id="CHEBI:60364"/>
        <dbReference type="ChEBI" id="CHEBI:60377"/>
        <dbReference type="ChEBI" id="CHEBI:85987"/>
        <dbReference type="EC" id="2.4.99.12"/>
    </reaction>
</comment>
<feature type="region of interest" description="Disordered" evidence="13">
    <location>
        <begin position="12"/>
        <end position="101"/>
    </location>
</feature>
<evidence type="ECO:0000313" key="16">
    <source>
        <dbReference type="Proteomes" id="UP000050381"/>
    </source>
</evidence>
<dbReference type="GO" id="GO:0005886">
    <property type="term" value="C:plasma membrane"/>
    <property type="evidence" value="ECO:0007669"/>
    <property type="project" value="UniProtKB-SubCell"/>
</dbReference>
<evidence type="ECO:0000256" key="13">
    <source>
        <dbReference type="SAM" id="MobiDB-lite"/>
    </source>
</evidence>
<dbReference type="Gene3D" id="3.40.50.11720">
    <property type="entry name" value="3-Deoxy-D-manno-octulosonic-acid transferase, N-terminal domain"/>
    <property type="match status" value="1"/>
</dbReference>
<dbReference type="InterPro" id="IPR007507">
    <property type="entry name" value="Glycos_transf_N"/>
</dbReference>
<sequence length="563" mass="61864">MGFSMPGGFREQLDDGYASHNHAHAQQRGQVEFLAVDEERRNAHHDNAHARPDGVGDADRDRAHHQNQHPECNRITSDQQQQRQGSAEPFHGFHGGGGDDFRANGDSQQVISVHGAFLFVRLRILATCDGGLINSAPMNRTLYTLLFHLGLPLVALRLWLRARKAPAYRQRIGERFASGLPAMQRGGIWVHAVSVGESIAAAPMIRALLLQYPQLPITVTCMTPTGSERIKALFASEPRIQHCYLPYDLPWAAGRFLDHVQPRLGIIMETELWPNHIHQCALRGIPVVLANARLSERSARGYARFAKLARPMLAQMAWFAVQTEVEAQRFRDLGARPECVAVTGSIKFDLSIDPQLLERVAHLREQWQATQRPVWIAASTHAGEDESVLSAHRTVLARHPDALLILVPRHPERFDSVHALCQQQGFATVRRSSAQAVTPDVSVLMGDTMGELLFLYALADIAFVGGSLVPNGGHNLLEPAALAKPVLSGPHLFNFLEIAAMLRTAGALQEVSDATTLAAAVQGLFDQPQQARSMADAGLAVMKANQGALQRLLDGIGRLMGRR</sequence>
<dbReference type="UniPathway" id="UPA00958"/>
<evidence type="ECO:0000256" key="2">
    <source>
        <dbReference type="ARBA" id="ARBA00004713"/>
    </source>
</evidence>
<evidence type="ECO:0000256" key="5">
    <source>
        <dbReference type="ARBA" id="ARBA00019077"/>
    </source>
</evidence>
<feature type="compositionally biased region" description="Basic and acidic residues" evidence="13">
    <location>
        <begin position="37"/>
        <end position="64"/>
    </location>
</feature>
<evidence type="ECO:0000256" key="3">
    <source>
        <dbReference type="ARBA" id="ARBA00006380"/>
    </source>
</evidence>
<evidence type="ECO:0000256" key="10">
    <source>
        <dbReference type="PIRSR" id="PIRSR639901-1"/>
    </source>
</evidence>
<dbReference type="GO" id="GO:0043842">
    <property type="term" value="F:Kdo transferase activity"/>
    <property type="evidence" value="ECO:0007669"/>
    <property type="project" value="UniProtKB-EC"/>
</dbReference>
<protein>
    <recommendedName>
        <fullName evidence="5 12">3-deoxy-D-manno-octulosonic acid transferase</fullName>
        <shortName evidence="12">Kdo transferase</shortName>
        <ecNumber evidence="4 12">2.4.99.12</ecNumber>
    </recommendedName>
    <alternativeName>
        <fullName evidence="8 12">Lipid IV(A) 3-deoxy-D-manno-octulosonic acid transferase</fullName>
    </alternativeName>
</protein>
<feature type="site" description="Transition state stabilizer" evidence="11">
    <location>
        <position position="347"/>
    </location>
</feature>
<feature type="domain" description="3-deoxy-D-manno-octulosonic-acid transferase N-terminal" evidence="14">
    <location>
        <begin position="170"/>
        <end position="349"/>
    </location>
</feature>
<dbReference type="PATRIC" id="fig|264450.4.peg.5164"/>
<dbReference type="SUPFAM" id="SSF53756">
    <property type="entry name" value="UDP-Glycosyltransferase/glycogen phosphorylase"/>
    <property type="match status" value="1"/>
</dbReference>
<evidence type="ECO:0000313" key="15">
    <source>
        <dbReference type="EMBL" id="KPW98892.1"/>
    </source>
</evidence>
<keyword evidence="7" id="KW-0812">Transmembrane</keyword>
<evidence type="ECO:0000256" key="6">
    <source>
        <dbReference type="ARBA" id="ARBA00022679"/>
    </source>
</evidence>
<comment type="function">
    <text evidence="12">Involved in lipopolysaccharide (LPS) biosynthesis. Catalyzes the transfer of 3-deoxy-D-manno-octulosonate (Kdo) residue(s) from CMP-Kdo to lipid IV(A), the tetraacyldisaccharide-1,4'-bisphosphate precursor of lipid A.</text>
</comment>
<dbReference type="AlphaFoldDB" id="A0A0P9N1W6"/>
<comment type="caution">
    <text evidence="15">The sequence shown here is derived from an EMBL/GenBank/DDBJ whole genome shotgun (WGS) entry which is preliminary data.</text>
</comment>
<feature type="active site" description="Proton acceptor" evidence="10">
    <location>
        <position position="197"/>
    </location>
</feature>
<accession>A0A0P9N1W6</accession>
<evidence type="ECO:0000256" key="7">
    <source>
        <dbReference type="ARBA" id="ARBA00022968"/>
    </source>
</evidence>
<comment type="pathway">
    <text evidence="2 12">Bacterial outer membrane biogenesis; LPS core biosynthesis.</text>
</comment>
<evidence type="ECO:0000256" key="1">
    <source>
        <dbReference type="ARBA" id="ARBA00004388"/>
    </source>
</evidence>
<dbReference type="FunFam" id="3.40.50.11720:FF:000001">
    <property type="entry name" value="3-deoxy-D-manno-octulosonic acid transferase"/>
    <property type="match status" value="1"/>
</dbReference>
<keyword evidence="7" id="KW-0735">Signal-anchor</keyword>
<evidence type="ECO:0000256" key="9">
    <source>
        <dbReference type="ARBA" id="ARBA00049183"/>
    </source>
</evidence>
<gene>
    <name evidence="15" type="ORF">ALO79_06364</name>
</gene>
<name>A0A0P9N1W6_PSESX</name>
<evidence type="ECO:0000256" key="8">
    <source>
        <dbReference type="ARBA" id="ARBA00031445"/>
    </source>
</evidence>
<feature type="site" description="Transition state stabilizer" evidence="11">
    <location>
        <position position="269"/>
    </location>
</feature>
<evidence type="ECO:0000256" key="11">
    <source>
        <dbReference type="PIRSR" id="PIRSR639901-2"/>
    </source>
</evidence>
<evidence type="ECO:0000256" key="12">
    <source>
        <dbReference type="RuleBase" id="RU365103"/>
    </source>
</evidence>
<dbReference type="NCBIfam" id="NF004388">
    <property type="entry name" value="PRK05749.1-4"/>
    <property type="match status" value="1"/>
</dbReference>
<proteinExistence type="inferred from homology"/>
<keyword evidence="12" id="KW-0448">Lipopolysaccharide biosynthesis</keyword>
<keyword evidence="6 12" id="KW-0808">Transferase</keyword>
<keyword evidence="12" id="KW-1003">Cell membrane</keyword>
<evidence type="ECO:0000256" key="4">
    <source>
        <dbReference type="ARBA" id="ARBA00012621"/>
    </source>
</evidence>
<evidence type="ECO:0000259" key="14">
    <source>
        <dbReference type="Pfam" id="PF04413"/>
    </source>
</evidence>
<dbReference type="EMBL" id="LJQD01000090">
    <property type="protein sequence ID" value="KPW98892.1"/>
    <property type="molecule type" value="Genomic_DNA"/>
</dbReference>
<feature type="compositionally biased region" description="Polar residues" evidence="13">
    <location>
        <begin position="74"/>
        <end position="85"/>
    </location>
</feature>
<dbReference type="Gene3D" id="3.40.50.2000">
    <property type="entry name" value="Glycogen Phosphorylase B"/>
    <property type="match status" value="1"/>
</dbReference>
<reference evidence="15 16" key="1">
    <citation type="submission" date="2015-09" db="EMBL/GenBank/DDBJ databases">
        <title>Genome announcement of multiple Pseudomonas syringae strains.</title>
        <authorList>
            <person name="Thakur S."/>
            <person name="Wang P.W."/>
            <person name="Gong Y."/>
            <person name="Weir B.S."/>
            <person name="Guttman D.S."/>
        </authorList>
    </citation>
    <scope>NUCLEOTIDE SEQUENCE [LARGE SCALE GENOMIC DNA]</scope>
    <source>
        <strain evidence="15 16">ICMP9419</strain>
    </source>
</reference>
<dbReference type="Pfam" id="PF04413">
    <property type="entry name" value="Glycos_transf_N"/>
    <property type="match status" value="1"/>
</dbReference>
<keyword evidence="12" id="KW-0472">Membrane</keyword>
<dbReference type="GO" id="GO:0009244">
    <property type="term" value="P:lipopolysaccharide core region biosynthetic process"/>
    <property type="evidence" value="ECO:0007669"/>
    <property type="project" value="UniProtKB-UniRule"/>
</dbReference>
<dbReference type="Proteomes" id="UP000050381">
    <property type="component" value="Unassembled WGS sequence"/>
</dbReference>
<dbReference type="GO" id="GO:0009245">
    <property type="term" value="P:lipid A biosynthetic process"/>
    <property type="evidence" value="ECO:0007669"/>
    <property type="project" value="TreeGrafter"/>
</dbReference>
<dbReference type="PANTHER" id="PTHR42755">
    <property type="entry name" value="3-DEOXY-MANNO-OCTULOSONATE CYTIDYLYLTRANSFERASE"/>
    <property type="match status" value="1"/>
</dbReference>
<dbReference type="FunFam" id="3.40.50.2000:FF:000032">
    <property type="entry name" value="3-deoxy-D-manno-octulosonic acid transferase"/>
    <property type="match status" value="1"/>
</dbReference>
<comment type="subcellular location">
    <subcellularLocation>
        <location evidence="1">Cell inner membrane</location>
        <topology evidence="1">Single-pass membrane protein</topology>
        <orientation evidence="1">Cytoplasmic side</orientation>
    </subcellularLocation>
    <subcellularLocation>
        <location evidence="12">Cell membrane</location>
    </subcellularLocation>
</comment>
<organism evidence="15 16">
    <name type="scientific">Pseudomonas syringae pv. castaneae</name>
    <dbReference type="NCBI Taxonomy" id="264450"/>
    <lineage>
        <taxon>Bacteria</taxon>
        <taxon>Pseudomonadati</taxon>
        <taxon>Pseudomonadota</taxon>
        <taxon>Gammaproteobacteria</taxon>
        <taxon>Pseudomonadales</taxon>
        <taxon>Pseudomonadaceae</taxon>
        <taxon>Pseudomonas</taxon>
        <taxon>Pseudomonas syringae</taxon>
    </lineage>
</organism>
<dbReference type="EC" id="2.4.99.12" evidence="4 12"/>
<dbReference type="InterPro" id="IPR039901">
    <property type="entry name" value="Kdotransferase"/>
</dbReference>
<dbReference type="PANTHER" id="PTHR42755:SF1">
    <property type="entry name" value="3-DEOXY-D-MANNO-OCTULOSONIC ACID TRANSFERASE, MITOCHONDRIAL-RELATED"/>
    <property type="match status" value="1"/>
</dbReference>
<dbReference type="InterPro" id="IPR038107">
    <property type="entry name" value="Glycos_transf_N_sf"/>
</dbReference>
<comment type="similarity">
    <text evidence="3">Belongs to the glycosyltransferase group 1 family. Glycosyltransferase 30 subfamily.</text>
</comment>